<dbReference type="UniPathway" id="UPA00042">
    <property type="reaction ID" value="UER00497"/>
</dbReference>
<comment type="similarity">
    <text evidence="4">Belongs to the alanine racemase family.</text>
</comment>
<dbReference type="GO" id="GO:0030632">
    <property type="term" value="P:D-alanine biosynthetic process"/>
    <property type="evidence" value="ECO:0007669"/>
    <property type="project" value="UniProtKB-UniRule"/>
</dbReference>
<keyword evidence="2 4" id="KW-0663">Pyridoxal phosphate</keyword>
<evidence type="ECO:0000256" key="1">
    <source>
        <dbReference type="ARBA" id="ARBA00001933"/>
    </source>
</evidence>
<dbReference type="InterPro" id="IPR009006">
    <property type="entry name" value="Ala_racemase/Decarboxylase_C"/>
</dbReference>
<comment type="catalytic activity">
    <reaction evidence="4">
        <text>L-alanine = D-alanine</text>
        <dbReference type="Rhea" id="RHEA:20249"/>
        <dbReference type="ChEBI" id="CHEBI:57416"/>
        <dbReference type="ChEBI" id="CHEBI:57972"/>
        <dbReference type="EC" id="5.1.1.1"/>
    </reaction>
</comment>
<dbReference type="PANTHER" id="PTHR30511:SF0">
    <property type="entry name" value="ALANINE RACEMASE, CATABOLIC-RELATED"/>
    <property type="match status" value="1"/>
</dbReference>
<evidence type="ECO:0000313" key="8">
    <source>
        <dbReference type="EMBL" id="RAR49032.1"/>
    </source>
</evidence>
<comment type="cofactor">
    <cofactor evidence="1 4 5">
        <name>pyridoxal 5'-phosphate</name>
        <dbReference type="ChEBI" id="CHEBI:597326"/>
    </cofactor>
</comment>
<keyword evidence="9" id="KW-1185">Reference proteome</keyword>
<dbReference type="InterPro" id="IPR000821">
    <property type="entry name" value="Ala_racemase"/>
</dbReference>
<feature type="binding site" evidence="4 6">
    <location>
        <position position="323"/>
    </location>
    <ligand>
        <name>substrate</name>
    </ligand>
</feature>
<dbReference type="GO" id="GO:0030170">
    <property type="term" value="F:pyridoxal phosphate binding"/>
    <property type="evidence" value="ECO:0007669"/>
    <property type="project" value="UniProtKB-UniRule"/>
</dbReference>
<dbReference type="NCBIfam" id="TIGR00492">
    <property type="entry name" value="alr"/>
    <property type="match status" value="1"/>
</dbReference>
<evidence type="ECO:0000256" key="3">
    <source>
        <dbReference type="ARBA" id="ARBA00023235"/>
    </source>
</evidence>
<dbReference type="InterPro" id="IPR020622">
    <property type="entry name" value="Ala_racemase_pyridoxalP-BS"/>
</dbReference>
<dbReference type="InterPro" id="IPR011079">
    <property type="entry name" value="Ala_racemase_C"/>
</dbReference>
<evidence type="ECO:0000256" key="4">
    <source>
        <dbReference type="HAMAP-Rule" id="MF_01201"/>
    </source>
</evidence>
<accession>A0A328WRY3</accession>
<dbReference type="HAMAP" id="MF_01201">
    <property type="entry name" value="Ala_racemase"/>
    <property type="match status" value="1"/>
</dbReference>
<comment type="caution">
    <text evidence="8">The sequence shown here is derived from an EMBL/GenBank/DDBJ whole genome shotgun (WGS) entry which is preliminary data.</text>
</comment>
<feature type="active site" description="Proton acceptor; specific for D-alanine" evidence="4">
    <location>
        <position position="36"/>
    </location>
</feature>
<dbReference type="EC" id="5.1.1.1" evidence="4"/>
<dbReference type="InterPro" id="IPR029066">
    <property type="entry name" value="PLP-binding_barrel"/>
</dbReference>
<dbReference type="SMART" id="SM01005">
    <property type="entry name" value="Ala_racemase_C"/>
    <property type="match status" value="1"/>
</dbReference>
<dbReference type="Proteomes" id="UP000249518">
    <property type="component" value="Unassembled WGS sequence"/>
</dbReference>
<dbReference type="Gene3D" id="2.40.37.10">
    <property type="entry name" value="Lyase, Ornithine Decarboxylase, Chain A, domain 1"/>
    <property type="match status" value="1"/>
</dbReference>
<gene>
    <name evidence="8" type="ORF">B0I10_104173</name>
</gene>
<keyword evidence="3 4" id="KW-0413">Isomerase</keyword>
<comment type="function">
    <text evidence="4">Catalyzes the interconversion of L-alanine and D-alanine. May also act on other amino acids.</text>
</comment>
<reference evidence="8 9" key="1">
    <citation type="submission" date="2018-06" db="EMBL/GenBank/DDBJ databases">
        <title>Genomic Encyclopedia of Type Strains, Phase III (KMG-III): the genomes of soil and plant-associated and newly described type strains.</title>
        <authorList>
            <person name="Whitman W."/>
        </authorList>
    </citation>
    <scope>NUCLEOTIDE SEQUENCE [LARGE SCALE GENOMIC DNA]</scope>
    <source>
        <strain evidence="8 9">CGMCC 1.12504</strain>
    </source>
</reference>
<dbReference type="SUPFAM" id="SSF51419">
    <property type="entry name" value="PLP-binding barrel"/>
    <property type="match status" value="1"/>
</dbReference>
<protein>
    <recommendedName>
        <fullName evidence="4">Alanine racemase</fullName>
        <ecNumber evidence="4">5.1.1.1</ecNumber>
    </recommendedName>
</protein>
<name>A0A328WRY3_9FLAO</name>
<dbReference type="PROSITE" id="PS00395">
    <property type="entry name" value="ALANINE_RACEMASE"/>
    <property type="match status" value="1"/>
</dbReference>
<evidence type="ECO:0000256" key="2">
    <source>
        <dbReference type="ARBA" id="ARBA00022898"/>
    </source>
</evidence>
<proteinExistence type="inferred from homology"/>
<dbReference type="GO" id="GO:0005829">
    <property type="term" value="C:cytosol"/>
    <property type="evidence" value="ECO:0007669"/>
    <property type="project" value="TreeGrafter"/>
</dbReference>
<dbReference type="SUPFAM" id="SSF50621">
    <property type="entry name" value="Alanine racemase C-terminal domain-like"/>
    <property type="match status" value="1"/>
</dbReference>
<dbReference type="PRINTS" id="PR00992">
    <property type="entry name" value="ALARACEMASE"/>
</dbReference>
<sequence length="383" mass="43616">MHTNSIIELNSDSYRNNLLFLKKMYGKNVILSSVVKGNAYGHGIEEFVTMANKSGVAHFSVFDVAEAQLVKKQLPRKVTILIMGFVTDELMEWVIQNDIEFFIFEKKRLELALKISKKLEKKAIIHIEVETGMNRTGFVQNELNSLISLLKKEENHIEFKGLCTHFAGAESMSNYFRVKQQIERFEKIYAYFCVSNLIPKIKHSACSAASIMFPETRMDMVRIGIMQYGLWPSPEVFASYISSKKKKIDPLKRVISWKSQVMSIKKIDACEFIGYGTSFMAKEKMKIATIPIGYAHGYSRSLSNKGRVIINQHRCMVVGTVNMNMMLVDVSDIPTIQIGDEVILIGSQEKMDVSVASFSENSNQLNYELLTRISKSIPRKTLK</sequence>
<dbReference type="PANTHER" id="PTHR30511">
    <property type="entry name" value="ALANINE RACEMASE"/>
    <property type="match status" value="1"/>
</dbReference>
<feature type="binding site" evidence="4 6">
    <location>
        <position position="135"/>
    </location>
    <ligand>
        <name>substrate</name>
    </ligand>
</feature>
<dbReference type="EMBL" id="QLSV01000004">
    <property type="protein sequence ID" value="RAR49032.1"/>
    <property type="molecule type" value="Genomic_DNA"/>
</dbReference>
<organism evidence="8 9">
    <name type="scientific">Flavobacterium lacus</name>
    <dbReference type="NCBI Taxonomy" id="1353778"/>
    <lineage>
        <taxon>Bacteria</taxon>
        <taxon>Pseudomonadati</taxon>
        <taxon>Bacteroidota</taxon>
        <taxon>Flavobacteriia</taxon>
        <taxon>Flavobacteriales</taxon>
        <taxon>Flavobacteriaceae</taxon>
        <taxon>Flavobacterium</taxon>
    </lineage>
</organism>
<dbReference type="GO" id="GO:0008784">
    <property type="term" value="F:alanine racemase activity"/>
    <property type="evidence" value="ECO:0007669"/>
    <property type="project" value="UniProtKB-UniRule"/>
</dbReference>
<evidence type="ECO:0000313" key="9">
    <source>
        <dbReference type="Proteomes" id="UP000249518"/>
    </source>
</evidence>
<evidence type="ECO:0000256" key="6">
    <source>
        <dbReference type="PIRSR" id="PIRSR600821-52"/>
    </source>
</evidence>
<comment type="pathway">
    <text evidence="4">Amino-acid biosynthesis; D-alanine biosynthesis; D-alanine from L-alanine: step 1/1.</text>
</comment>
<feature type="active site" description="Proton acceptor; specific for L-alanine" evidence="4">
    <location>
        <position position="275"/>
    </location>
</feature>
<dbReference type="OrthoDB" id="9801978at2"/>
<feature type="modified residue" description="N6-(pyridoxal phosphate)lysine" evidence="4 5">
    <location>
        <position position="36"/>
    </location>
</feature>
<dbReference type="RefSeq" id="WP_112085484.1">
    <property type="nucleotide sequence ID" value="NZ_QLSV01000004.1"/>
</dbReference>
<dbReference type="Pfam" id="PF01168">
    <property type="entry name" value="Ala_racemase_N"/>
    <property type="match status" value="1"/>
</dbReference>
<dbReference type="Gene3D" id="3.20.20.10">
    <property type="entry name" value="Alanine racemase"/>
    <property type="match status" value="1"/>
</dbReference>
<dbReference type="Pfam" id="PF00842">
    <property type="entry name" value="Ala_racemase_C"/>
    <property type="match status" value="1"/>
</dbReference>
<evidence type="ECO:0000259" key="7">
    <source>
        <dbReference type="SMART" id="SM01005"/>
    </source>
</evidence>
<evidence type="ECO:0000256" key="5">
    <source>
        <dbReference type="PIRSR" id="PIRSR600821-50"/>
    </source>
</evidence>
<feature type="domain" description="Alanine racemase C-terminal" evidence="7">
    <location>
        <begin position="254"/>
        <end position="382"/>
    </location>
</feature>
<dbReference type="CDD" id="cd00430">
    <property type="entry name" value="PLPDE_III_AR"/>
    <property type="match status" value="1"/>
</dbReference>
<dbReference type="InterPro" id="IPR001608">
    <property type="entry name" value="Ala_racemase_N"/>
</dbReference>
<dbReference type="AlphaFoldDB" id="A0A328WRY3"/>